<keyword evidence="14" id="KW-0732">Signal</keyword>
<dbReference type="CDD" id="cd17483">
    <property type="entry name" value="MFS_Atg22_like"/>
    <property type="match status" value="1"/>
</dbReference>
<dbReference type="InterPro" id="IPR044738">
    <property type="entry name" value="Atg22"/>
</dbReference>
<feature type="transmembrane region" description="Helical" evidence="12">
    <location>
        <begin position="550"/>
        <end position="569"/>
    </location>
</feature>
<feature type="transmembrane region" description="Helical" evidence="12">
    <location>
        <begin position="389"/>
        <end position="408"/>
    </location>
</feature>
<evidence type="ECO:0000256" key="7">
    <source>
        <dbReference type="ARBA" id="ARBA00022989"/>
    </source>
</evidence>
<evidence type="ECO:0000256" key="9">
    <source>
        <dbReference type="ARBA" id="ARBA00023136"/>
    </source>
</evidence>
<evidence type="ECO:0000313" key="16">
    <source>
        <dbReference type="EMBL" id="RMY60854.1"/>
    </source>
</evidence>
<evidence type="ECO:0000256" key="1">
    <source>
        <dbReference type="ARBA" id="ARBA00004128"/>
    </source>
</evidence>
<dbReference type="GO" id="GO:0032974">
    <property type="term" value="P:amino acid transmembrane export from vacuole"/>
    <property type="evidence" value="ECO:0007669"/>
    <property type="project" value="InterPro"/>
</dbReference>
<dbReference type="InterPro" id="IPR050495">
    <property type="entry name" value="ATG22/LtaA_families"/>
</dbReference>
<evidence type="ECO:0000256" key="13">
    <source>
        <dbReference type="SAM" id="MobiDB-lite"/>
    </source>
</evidence>
<evidence type="ECO:0000256" key="2">
    <source>
        <dbReference type="ARBA" id="ARBA00006978"/>
    </source>
</evidence>
<dbReference type="VEuPathDB" id="FungiDB:BTJ68_10032"/>
<evidence type="ECO:0000256" key="12">
    <source>
        <dbReference type="RuleBase" id="RU363073"/>
    </source>
</evidence>
<feature type="compositionally biased region" description="Gly residues" evidence="13">
    <location>
        <begin position="42"/>
        <end position="60"/>
    </location>
</feature>
<evidence type="ECO:0000256" key="10">
    <source>
        <dbReference type="ARBA" id="ARBA00023180"/>
    </source>
</evidence>
<feature type="transmembrane region" description="Helical" evidence="12">
    <location>
        <begin position="720"/>
        <end position="743"/>
    </location>
</feature>
<dbReference type="InterPro" id="IPR036259">
    <property type="entry name" value="MFS_trans_sf"/>
</dbReference>
<feature type="transmembrane region" description="Helical" evidence="12">
    <location>
        <begin position="749"/>
        <end position="770"/>
    </location>
</feature>
<dbReference type="Proteomes" id="UP000269276">
    <property type="component" value="Unassembled WGS sequence"/>
</dbReference>
<evidence type="ECO:0000259" key="15">
    <source>
        <dbReference type="Pfam" id="PF24866"/>
    </source>
</evidence>
<keyword evidence="9 12" id="KW-0472">Membrane</keyword>
<feature type="chain" id="PRO_5018012662" description="Autophagy-related protein" evidence="14">
    <location>
        <begin position="20"/>
        <end position="820"/>
    </location>
</feature>
<feature type="transmembrane region" description="Helical" evidence="12">
    <location>
        <begin position="612"/>
        <end position="636"/>
    </location>
</feature>
<feature type="transmembrane region" description="Helical" evidence="12">
    <location>
        <begin position="357"/>
        <end position="377"/>
    </location>
</feature>
<dbReference type="InterPro" id="IPR056634">
    <property type="entry name" value="DUF7732"/>
</dbReference>
<keyword evidence="3 12" id="KW-0813">Transport</keyword>
<keyword evidence="7 12" id="KW-1133">Transmembrane helix</keyword>
<gene>
    <name evidence="16" type="ORF">D0863_11471</name>
</gene>
<comment type="caution">
    <text evidence="16">The sequence shown here is derived from an EMBL/GenBank/DDBJ whole genome shotgun (WGS) entry which is preliminary data.</text>
</comment>
<feature type="transmembrane region" description="Helical" evidence="12">
    <location>
        <begin position="225"/>
        <end position="243"/>
    </location>
</feature>
<dbReference type="Gene3D" id="1.20.1250.20">
    <property type="entry name" value="MFS general substrate transporter like domains"/>
    <property type="match status" value="1"/>
</dbReference>
<evidence type="ECO:0000256" key="6">
    <source>
        <dbReference type="ARBA" id="ARBA00022970"/>
    </source>
</evidence>
<evidence type="ECO:0000256" key="8">
    <source>
        <dbReference type="ARBA" id="ARBA00023006"/>
    </source>
</evidence>
<keyword evidence="4 12" id="KW-0926">Vacuole</keyword>
<dbReference type="VEuPathDB" id="FungiDB:BTJ68_10033"/>
<feature type="transmembrane region" description="Helical" evidence="12">
    <location>
        <begin position="516"/>
        <end position="538"/>
    </location>
</feature>
<keyword evidence="6 12" id="KW-0029">Amino-acid transport</keyword>
<accession>A0A3M7D9C1</accession>
<dbReference type="PANTHER" id="PTHR23519">
    <property type="entry name" value="AUTOPHAGY-RELATED PROTEIN 22"/>
    <property type="match status" value="1"/>
</dbReference>
<comment type="caution">
    <text evidence="12">Lacks conserved residue(s) required for the propagation of feature annotation.</text>
</comment>
<dbReference type="GO" id="GO:0005774">
    <property type="term" value="C:vacuolar membrane"/>
    <property type="evidence" value="ECO:0007669"/>
    <property type="project" value="UniProtKB-SubCell"/>
</dbReference>
<feature type="transmembrane region" description="Helical" evidence="12">
    <location>
        <begin position="484"/>
        <end position="504"/>
    </location>
</feature>
<feature type="domain" description="DUF7732" evidence="15">
    <location>
        <begin position="89"/>
        <end position="205"/>
    </location>
</feature>
<evidence type="ECO:0000256" key="14">
    <source>
        <dbReference type="SAM" id="SignalP"/>
    </source>
</evidence>
<evidence type="ECO:0000256" key="11">
    <source>
        <dbReference type="ARBA" id="ARBA00024801"/>
    </source>
</evidence>
<feature type="region of interest" description="Disordered" evidence="13">
    <location>
        <begin position="40"/>
        <end position="80"/>
    </location>
</feature>
<keyword evidence="10" id="KW-0325">Glycoprotein</keyword>
<dbReference type="GO" id="GO:0006914">
    <property type="term" value="P:autophagy"/>
    <property type="evidence" value="ECO:0007669"/>
    <property type="project" value="UniProtKB-KW"/>
</dbReference>
<dbReference type="PANTHER" id="PTHR23519:SF3">
    <property type="entry name" value="AUTOPHAGY-RELATED PROTEIN 22-2"/>
    <property type="match status" value="1"/>
</dbReference>
<keyword evidence="8 12" id="KW-0072">Autophagy</keyword>
<keyword evidence="5 12" id="KW-0812">Transmembrane</keyword>
<protein>
    <recommendedName>
        <fullName evidence="12">Autophagy-related protein</fullName>
    </recommendedName>
</protein>
<feature type="transmembrane region" description="Helical" evidence="12">
    <location>
        <begin position="581"/>
        <end position="606"/>
    </location>
</feature>
<sequence length="820" mass="87784">MKISQSVFWLLAFVTTIHALALPASFDDFASSARELYKRKGGGGGGGRGGGGGVSSGGRGSSSSSGSRGSSGGGVRGSGIRPTYGGGRYYGGGAVTPYKSGARTPGGIAPYVLAGGALAFFPGVWLYGAYAYAYPHYYTYRNETTGNNETHPVRCLCSRYAECGCEDRNETDYINSVANNQSVSRVVEQNGTDTLFINGTLPNGTEETATSAAPAFKQSLAEMSGLWVVVAGVVYTMWFMYYFSACMAFDEERAPRYEGEDVSPTTERELKGWYFTGLAAEIFAVCGVGSFAPVTLEQLARESGVLKSDGVTPCVQPSGDSNAQRLVHLLTRASDEGSDAGACVVHPFGRETTTASFAMYTFSVAVFVQALTLVSFSPFADYGTYRKRFLMTFALTGASACMAFLLVWQQIYIAGAFLTIVGVVCLGCTFVMLNAYLPLLAASHPSVAEKANEDEQDTSMRQPSGKSTSAELKLSTQISSKGVGLGYAAAVSVQILSIILLVLLKKLNFARESTPLRCVLLMVGIYWTSLTVPGALWLKKRPGPPLRMGGSPRMPLAARYVAFAWSSLWKTLRTALKLRNCWVYLIAWFLLSDAVATVSGTAIMFARTELQMGTIAVALLSITSTMSGIAGAFLWPKLSRRYNWPTRNTIIACMLGMEIIPIYGLIGFLPPIKALGWGGLQQSWEIYPLGVVHGFVMGGISTYCRAFYGELIPPGSEAAFYALFAMVDKGSSAVGPAIVGAIVDRIGTIRPAFVFLLILIALPIPLVYLVDVGKGRADAVSLSKLLGNSSLYNVRMEDYEDHSERESEAAEGLLHNGGGR</sequence>
<proteinExistence type="inferred from homology"/>
<comment type="similarity">
    <text evidence="2 12">Belongs to the ATG22 family.</text>
</comment>
<name>A0A3M7D9C1_HORWE</name>
<organism evidence="16 17">
    <name type="scientific">Hortaea werneckii</name>
    <name type="common">Black yeast</name>
    <name type="synonym">Cladosporium werneckii</name>
    <dbReference type="NCBI Taxonomy" id="91943"/>
    <lineage>
        <taxon>Eukaryota</taxon>
        <taxon>Fungi</taxon>
        <taxon>Dikarya</taxon>
        <taxon>Ascomycota</taxon>
        <taxon>Pezizomycotina</taxon>
        <taxon>Dothideomycetes</taxon>
        <taxon>Dothideomycetidae</taxon>
        <taxon>Mycosphaerellales</taxon>
        <taxon>Teratosphaeriaceae</taxon>
        <taxon>Hortaea</taxon>
    </lineage>
</organism>
<reference evidence="16 17" key="1">
    <citation type="journal article" date="2018" name="BMC Genomics">
        <title>Genomic evidence for intraspecific hybridization in a clonal and extremely halotolerant yeast.</title>
        <authorList>
            <person name="Gostincar C."/>
            <person name="Stajich J.E."/>
            <person name="Zupancic J."/>
            <person name="Zalar P."/>
            <person name="Gunde-Cimerman N."/>
        </authorList>
    </citation>
    <scope>NUCLEOTIDE SEQUENCE [LARGE SCALE GENOMIC DNA]</scope>
    <source>
        <strain evidence="16 17">EXF-2682</strain>
    </source>
</reference>
<feature type="transmembrane region" description="Helical" evidence="12">
    <location>
        <begin position="108"/>
        <end position="133"/>
    </location>
</feature>
<feature type="transmembrane region" description="Helical" evidence="12">
    <location>
        <begin position="415"/>
        <end position="437"/>
    </location>
</feature>
<feature type="transmembrane region" description="Helical" evidence="12">
    <location>
        <begin position="686"/>
        <end position="708"/>
    </location>
</feature>
<comment type="function">
    <text evidence="11 12">Vacuolar effluxer which mediate the efflux of amino acids resulting from autophagic degradation. The release of autophagic amino acids allows the maintenance of protein synthesis and viability during nitrogen starvation.</text>
</comment>
<dbReference type="Pfam" id="PF24866">
    <property type="entry name" value="DUF7732"/>
    <property type="match status" value="1"/>
</dbReference>
<evidence type="ECO:0000256" key="4">
    <source>
        <dbReference type="ARBA" id="ARBA00022554"/>
    </source>
</evidence>
<dbReference type="Pfam" id="PF11700">
    <property type="entry name" value="ATG22"/>
    <property type="match status" value="1"/>
</dbReference>
<feature type="signal peptide" evidence="14">
    <location>
        <begin position="1"/>
        <end position="19"/>
    </location>
</feature>
<evidence type="ECO:0000256" key="3">
    <source>
        <dbReference type="ARBA" id="ARBA00022448"/>
    </source>
</evidence>
<evidence type="ECO:0000313" key="17">
    <source>
        <dbReference type="Proteomes" id="UP000269276"/>
    </source>
</evidence>
<evidence type="ECO:0000256" key="5">
    <source>
        <dbReference type="ARBA" id="ARBA00022692"/>
    </source>
</evidence>
<comment type="subcellular location">
    <subcellularLocation>
        <location evidence="1 12">Vacuole membrane</location>
        <topology evidence="1 12">Multi-pass membrane protein</topology>
    </subcellularLocation>
</comment>
<feature type="transmembrane region" description="Helical" evidence="12">
    <location>
        <begin position="273"/>
        <end position="296"/>
    </location>
</feature>
<dbReference type="EMBL" id="QWIP01000541">
    <property type="protein sequence ID" value="RMY60854.1"/>
    <property type="molecule type" value="Genomic_DNA"/>
</dbReference>
<feature type="transmembrane region" description="Helical" evidence="12">
    <location>
        <begin position="648"/>
        <end position="666"/>
    </location>
</feature>
<dbReference type="OrthoDB" id="192733at2759"/>
<dbReference type="SUPFAM" id="SSF103473">
    <property type="entry name" value="MFS general substrate transporter"/>
    <property type="match status" value="1"/>
</dbReference>
<dbReference type="AlphaFoldDB" id="A0A3M7D9C1"/>
<dbReference type="InterPro" id="IPR024671">
    <property type="entry name" value="Atg22-like"/>
</dbReference>